<dbReference type="RefSeq" id="WP_015209483.1">
    <property type="nucleotide sequence ID" value="NC_019757.1"/>
</dbReference>
<proteinExistence type="predicted"/>
<dbReference type="AlphaFoldDB" id="K9X2F9"/>
<reference evidence="1 2" key="1">
    <citation type="submission" date="2012-06" db="EMBL/GenBank/DDBJ databases">
        <title>Finished chromosome of genome of Cylindrospermum stagnale PCC 7417.</title>
        <authorList>
            <consortium name="US DOE Joint Genome Institute"/>
            <person name="Gugger M."/>
            <person name="Coursin T."/>
            <person name="Rippka R."/>
            <person name="Tandeau De Marsac N."/>
            <person name="Huntemann M."/>
            <person name="Wei C.-L."/>
            <person name="Han J."/>
            <person name="Detter J.C."/>
            <person name="Han C."/>
            <person name="Tapia R."/>
            <person name="Chen A."/>
            <person name="Kyrpides N."/>
            <person name="Mavromatis K."/>
            <person name="Markowitz V."/>
            <person name="Szeto E."/>
            <person name="Ivanova N."/>
            <person name="Pagani I."/>
            <person name="Pati A."/>
            <person name="Goodwin L."/>
            <person name="Nordberg H.P."/>
            <person name="Cantor M.N."/>
            <person name="Hua S.X."/>
            <person name="Woyke T."/>
            <person name="Kerfeld C.A."/>
        </authorList>
    </citation>
    <scope>NUCLEOTIDE SEQUENCE [LARGE SCALE GENOMIC DNA]</scope>
    <source>
        <strain evidence="1 2">PCC 7417</strain>
    </source>
</reference>
<dbReference type="EMBL" id="CP003642">
    <property type="protein sequence ID" value="AFZ26241.1"/>
    <property type="molecule type" value="Genomic_DNA"/>
</dbReference>
<organism evidence="1 2">
    <name type="scientific">Cylindrospermum stagnale PCC 7417</name>
    <dbReference type="NCBI Taxonomy" id="56107"/>
    <lineage>
        <taxon>Bacteria</taxon>
        <taxon>Bacillati</taxon>
        <taxon>Cyanobacteriota</taxon>
        <taxon>Cyanophyceae</taxon>
        <taxon>Nostocales</taxon>
        <taxon>Nostocaceae</taxon>
        <taxon>Cylindrospermum</taxon>
    </lineage>
</organism>
<evidence type="ECO:0000313" key="1">
    <source>
        <dbReference type="EMBL" id="AFZ26241.1"/>
    </source>
</evidence>
<protein>
    <submittedName>
        <fullName evidence="1">Uncharacterized protein</fullName>
    </submittedName>
</protein>
<dbReference type="KEGG" id="csg:Cylst_4136"/>
<keyword evidence="2" id="KW-1185">Reference proteome</keyword>
<evidence type="ECO:0000313" key="2">
    <source>
        <dbReference type="Proteomes" id="UP000010475"/>
    </source>
</evidence>
<name>K9X2F9_9NOST</name>
<sequence length="41" mass="4673">MEAIKLLLERLDYLLVNPPSEEEGYEVTYLMEDIVTTAGVD</sequence>
<dbReference type="Proteomes" id="UP000010475">
    <property type="component" value="Chromosome"/>
</dbReference>
<accession>K9X2F9</accession>
<gene>
    <name evidence="1" type="ORF">Cylst_4136</name>
</gene>
<dbReference type="HOGENOM" id="CLU_3268904_0_0_3"/>